<dbReference type="Proteomes" id="UP000002489">
    <property type="component" value="Unassembled WGS sequence"/>
</dbReference>
<sequence>MDSNTTDGTCDNPSSPPTRSTVGSQVSPLLWDLDQPSHGQPVPRRPPTAIRTRLSYLIPTKLALEAQTHKKRDMSESCKVGQSRDAGNTGATGDNSQLSVICCDISAKNLAKPQRLPALTAEPSLRELLHETDTYFTTSVRVDETHETNTFR</sequence>
<accession>A0A0D2X8Y4</accession>
<organism evidence="2 3">
    <name type="scientific">Fusarium oxysporum (strain Fo5176)</name>
    <name type="common">Fusarium vascular wilt</name>
    <dbReference type="NCBI Taxonomy" id="660025"/>
    <lineage>
        <taxon>Eukaryota</taxon>
        <taxon>Fungi</taxon>
        <taxon>Dikarya</taxon>
        <taxon>Ascomycota</taxon>
        <taxon>Pezizomycotina</taxon>
        <taxon>Sordariomycetes</taxon>
        <taxon>Hypocreomycetidae</taxon>
        <taxon>Hypocreales</taxon>
        <taxon>Nectriaceae</taxon>
        <taxon>Fusarium</taxon>
        <taxon>Fusarium oxysporum species complex</taxon>
    </lineage>
</organism>
<evidence type="ECO:0000256" key="1">
    <source>
        <dbReference type="SAM" id="MobiDB-lite"/>
    </source>
</evidence>
<reference evidence="3" key="1">
    <citation type="journal article" date="2012" name="Mol. Plant Microbe Interact.">
        <title>A highly conserved effector in Fusarium oxysporum is required for full virulence on Arabidopsis.</title>
        <authorList>
            <person name="Thatcher L.F."/>
            <person name="Gardiner D.M."/>
            <person name="Kazan K."/>
            <person name="Manners J."/>
        </authorList>
    </citation>
    <scope>NUCLEOTIDE SEQUENCE [LARGE SCALE GENOMIC DNA]</scope>
    <source>
        <strain evidence="3">Fo5176</strain>
    </source>
</reference>
<reference evidence="2" key="2">
    <citation type="submission" date="2025-08" db="UniProtKB">
        <authorList>
            <consortium name="EnsemblFungi"/>
        </authorList>
    </citation>
    <scope>IDENTIFICATION</scope>
    <source>
        <strain evidence="2">4287 / CBS 123668 / FGSC 9935 / NRRL 34936</strain>
    </source>
</reference>
<dbReference type="EnsemblFungi" id="FOXG_00344T0">
    <property type="protein sequence ID" value="FOXG_00344P0"/>
    <property type="gene ID" value="FOXG_00344"/>
</dbReference>
<protein>
    <submittedName>
        <fullName evidence="2">Uncharacterized protein</fullName>
    </submittedName>
</protein>
<evidence type="ECO:0000313" key="2">
    <source>
        <dbReference type="EnsemblFungi" id="FOXG_00344P0"/>
    </source>
</evidence>
<name>A0A0D2X8Y4_FUSOF</name>
<feature type="compositionally biased region" description="Polar residues" evidence="1">
    <location>
        <begin position="85"/>
        <end position="96"/>
    </location>
</feature>
<dbReference type="AlphaFoldDB" id="A0A0D2X8Y4"/>
<evidence type="ECO:0000313" key="3">
    <source>
        <dbReference type="Proteomes" id="UP000002489"/>
    </source>
</evidence>
<feature type="compositionally biased region" description="Polar residues" evidence="1">
    <location>
        <begin position="1"/>
        <end position="27"/>
    </location>
</feature>
<proteinExistence type="predicted"/>
<feature type="region of interest" description="Disordered" evidence="1">
    <location>
        <begin position="1"/>
        <end position="49"/>
    </location>
</feature>
<feature type="region of interest" description="Disordered" evidence="1">
    <location>
        <begin position="65"/>
        <end position="96"/>
    </location>
</feature>